<organism evidence="2">
    <name type="scientific">Schizophyllum commune (strain H4-8 / FGSC 9210)</name>
    <name type="common">Split gill fungus</name>
    <dbReference type="NCBI Taxonomy" id="578458"/>
    <lineage>
        <taxon>Eukaryota</taxon>
        <taxon>Fungi</taxon>
        <taxon>Dikarya</taxon>
        <taxon>Basidiomycota</taxon>
        <taxon>Agaricomycotina</taxon>
        <taxon>Agaricomycetes</taxon>
        <taxon>Agaricomycetidae</taxon>
        <taxon>Agaricales</taxon>
        <taxon>Schizophyllaceae</taxon>
        <taxon>Schizophyllum</taxon>
    </lineage>
</organism>
<dbReference type="InParanoid" id="D8QLS8"/>
<dbReference type="InterPro" id="IPR035918">
    <property type="entry name" value="CytB_endotoxin-like_sf"/>
</dbReference>
<dbReference type="AlphaFoldDB" id="D8QLS8"/>
<proteinExistence type="predicted"/>
<evidence type="ECO:0000313" key="2">
    <source>
        <dbReference type="Proteomes" id="UP000007431"/>
    </source>
</evidence>
<dbReference type="HOGENOM" id="CLU_1579424_0_0_1"/>
<evidence type="ECO:0000313" key="1">
    <source>
        <dbReference type="EMBL" id="EFI91161.1"/>
    </source>
</evidence>
<dbReference type="KEGG" id="scm:SCHCO_02716916"/>
<reference evidence="1 2" key="1">
    <citation type="journal article" date="2010" name="Nat. Biotechnol.">
        <title>Genome sequence of the model mushroom Schizophyllum commune.</title>
        <authorList>
            <person name="Ohm R.A."/>
            <person name="de Jong J.F."/>
            <person name="Lugones L.G."/>
            <person name="Aerts A."/>
            <person name="Kothe E."/>
            <person name="Stajich J.E."/>
            <person name="de Vries R.P."/>
            <person name="Record E."/>
            <person name="Levasseur A."/>
            <person name="Baker S.E."/>
            <person name="Bartholomew K.A."/>
            <person name="Coutinho P.M."/>
            <person name="Erdmann S."/>
            <person name="Fowler T.J."/>
            <person name="Gathman A.C."/>
            <person name="Lombard V."/>
            <person name="Henrissat B."/>
            <person name="Knabe N."/>
            <person name="Kuees U."/>
            <person name="Lilly W.W."/>
            <person name="Lindquist E."/>
            <person name="Lucas S."/>
            <person name="Magnuson J.K."/>
            <person name="Piumi F."/>
            <person name="Raudaskoski M."/>
            <person name="Salamov A."/>
            <person name="Schmutz J."/>
            <person name="Schwarze F.W.M.R."/>
            <person name="vanKuyk P.A."/>
            <person name="Horton J.S."/>
            <person name="Grigoriev I.V."/>
            <person name="Woesten H.A.B."/>
        </authorList>
    </citation>
    <scope>NUCLEOTIDE SEQUENCE [LARGE SCALE GENOMIC DNA]</scope>
    <source>
        <strain evidence="2">H4-8 / FGSC 9210</strain>
    </source>
</reference>
<protein>
    <submittedName>
        <fullName evidence="1">Uncharacterized protein</fullName>
    </submittedName>
</protein>
<sequence length="169" mass="18088">MLICAVLLSSDISLSSRTSIWNLRSKRQLARVVPYPLKLPASLESTGLQALRFGNPFVHVAHEGKTFDCVALKNAISACKGDVLTFDEFDGTTIAHRQSLVMLKTVPVQLGGGGDLLQSAVVVNASGGARADQRLGGLQQDELNDDRAKVPLLIRGADSGAEFTRSSRK</sequence>
<dbReference type="EMBL" id="GL377319">
    <property type="protein sequence ID" value="EFI91161.1"/>
    <property type="molecule type" value="Genomic_DNA"/>
</dbReference>
<keyword evidence="2" id="KW-1185">Reference proteome</keyword>
<dbReference type="Proteomes" id="UP000007431">
    <property type="component" value="Unassembled WGS sequence"/>
</dbReference>
<dbReference type="VEuPathDB" id="FungiDB:SCHCODRAFT_02716916"/>
<name>D8QLS8_SCHCM</name>
<accession>D8QLS8</accession>
<dbReference type="Gene3D" id="3.40.198.10">
    <property type="entry name" value="Delta-endotoxin CytB-like"/>
    <property type="match status" value="1"/>
</dbReference>
<gene>
    <name evidence="1" type="ORF">SCHCODRAFT_238790</name>
</gene>
<dbReference type="GeneID" id="9588897"/>